<feature type="compositionally biased region" description="Low complexity" evidence="1">
    <location>
        <begin position="1"/>
        <end position="18"/>
    </location>
</feature>
<keyword evidence="3" id="KW-1185">Reference proteome</keyword>
<organism evidence="2 3">
    <name type="scientific">Pleurodeles waltl</name>
    <name type="common">Iberian ribbed newt</name>
    <dbReference type="NCBI Taxonomy" id="8319"/>
    <lineage>
        <taxon>Eukaryota</taxon>
        <taxon>Metazoa</taxon>
        <taxon>Chordata</taxon>
        <taxon>Craniata</taxon>
        <taxon>Vertebrata</taxon>
        <taxon>Euteleostomi</taxon>
        <taxon>Amphibia</taxon>
        <taxon>Batrachia</taxon>
        <taxon>Caudata</taxon>
        <taxon>Salamandroidea</taxon>
        <taxon>Salamandridae</taxon>
        <taxon>Pleurodelinae</taxon>
        <taxon>Pleurodeles</taxon>
    </lineage>
</organism>
<evidence type="ECO:0000313" key="3">
    <source>
        <dbReference type="Proteomes" id="UP001066276"/>
    </source>
</evidence>
<accession>A0AAV7M1D7</accession>
<comment type="caution">
    <text evidence="2">The sequence shown here is derived from an EMBL/GenBank/DDBJ whole genome shotgun (WGS) entry which is preliminary data.</text>
</comment>
<feature type="region of interest" description="Disordered" evidence="1">
    <location>
        <begin position="1"/>
        <end position="37"/>
    </location>
</feature>
<sequence>MPSPFGTAASSSPAPGSSRQHRVHHPRWGSSRTPARRLRHHPGSLYVWAPTGSTTSSALLVALPRANPQGPGVSAAEKTHLGSPPWGTALLGPPGHSQALPPSGGSGAVRRRSCLPREAVSSYPRHSLREILSGPPARLRPSSHALRWLMASREAPAPGEGTGCWSLPQTRAGSVPPLTSGPERGSSRLQDRPPVPHLRSGTGLPGDGTLFHRIYVGPSGARGLSVHHLWVVGHTPYVQQISKDIKLLSPEPPFEIFM</sequence>
<dbReference type="AlphaFoldDB" id="A0AAV7M1D7"/>
<evidence type="ECO:0000256" key="1">
    <source>
        <dbReference type="SAM" id="MobiDB-lite"/>
    </source>
</evidence>
<name>A0AAV7M1D7_PLEWA</name>
<dbReference type="Proteomes" id="UP001066276">
    <property type="component" value="Chromosome 10"/>
</dbReference>
<reference evidence="2" key="1">
    <citation type="journal article" date="2022" name="bioRxiv">
        <title>Sequencing and chromosome-scale assembly of the giantPleurodeles waltlgenome.</title>
        <authorList>
            <person name="Brown T."/>
            <person name="Elewa A."/>
            <person name="Iarovenko S."/>
            <person name="Subramanian E."/>
            <person name="Araus A.J."/>
            <person name="Petzold A."/>
            <person name="Susuki M."/>
            <person name="Suzuki K.-i.T."/>
            <person name="Hayashi T."/>
            <person name="Toyoda A."/>
            <person name="Oliveira C."/>
            <person name="Osipova E."/>
            <person name="Leigh N.D."/>
            <person name="Simon A."/>
            <person name="Yun M.H."/>
        </authorList>
    </citation>
    <scope>NUCLEOTIDE SEQUENCE</scope>
    <source>
        <strain evidence="2">20211129_DDA</strain>
        <tissue evidence="2">Liver</tissue>
    </source>
</reference>
<feature type="region of interest" description="Disordered" evidence="1">
    <location>
        <begin position="159"/>
        <end position="203"/>
    </location>
</feature>
<evidence type="ECO:0000313" key="2">
    <source>
        <dbReference type="EMBL" id="KAJ1096954.1"/>
    </source>
</evidence>
<proteinExistence type="predicted"/>
<gene>
    <name evidence="2" type="ORF">NDU88_002084</name>
</gene>
<dbReference type="EMBL" id="JANPWB010000014">
    <property type="protein sequence ID" value="KAJ1096954.1"/>
    <property type="molecule type" value="Genomic_DNA"/>
</dbReference>
<feature type="region of interest" description="Disordered" evidence="1">
    <location>
        <begin position="68"/>
        <end position="110"/>
    </location>
</feature>
<protein>
    <submittedName>
        <fullName evidence="2">Uncharacterized protein</fullName>
    </submittedName>
</protein>